<dbReference type="Gramene" id="CDF36376">
    <property type="protein sequence ID" value="CDF36376"/>
    <property type="gene ID" value="CHC_T00004703001"/>
</dbReference>
<evidence type="ECO:0000313" key="4">
    <source>
        <dbReference type="EMBL" id="CDF36376.1"/>
    </source>
</evidence>
<dbReference type="Gene3D" id="3.40.50.720">
    <property type="entry name" value="NAD(P)-binding Rossmann-like Domain"/>
    <property type="match status" value="1"/>
</dbReference>
<dbReference type="PANTHER" id="PTHR24320:SF148">
    <property type="entry name" value="NAD(P)-BINDING ROSSMANN-FOLD SUPERFAMILY PROTEIN"/>
    <property type="match status" value="1"/>
</dbReference>
<dbReference type="SUPFAM" id="SSF51735">
    <property type="entry name" value="NAD(P)-binding Rossmann-fold domains"/>
    <property type="match status" value="1"/>
</dbReference>
<evidence type="ECO:0000313" key="5">
    <source>
        <dbReference type="Proteomes" id="UP000012073"/>
    </source>
</evidence>
<reference evidence="5" key="1">
    <citation type="journal article" date="2013" name="Proc. Natl. Acad. Sci. U.S.A.">
        <title>Genome structure and metabolic features in the red seaweed Chondrus crispus shed light on evolution of the Archaeplastida.</title>
        <authorList>
            <person name="Collen J."/>
            <person name="Porcel B."/>
            <person name="Carre W."/>
            <person name="Ball S.G."/>
            <person name="Chaparro C."/>
            <person name="Tonon T."/>
            <person name="Barbeyron T."/>
            <person name="Michel G."/>
            <person name="Noel B."/>
            <person name="Valentin K."/>
            <person name="Elias M."/>
            <person name="Artiguenave F."/>
            <person name="Arun A."/>
            <person name="Aury J.M."/>
            <person name="Barbosa-Neto J.F."/>
            <person name="Bothwell J.H."/>
            <person name="Bouget F.Y."/>
            <person name="Brillet L."/>
            <person name="Cabello-Hurtado F."/>
            <person name="Capella-Gutierrez S."/>
            <person name="Charrier B."/>
            <person name="Cladiere L."/>
            <person name="Cock J.M."/>
            <person name="Coelho S.M."/>
            <person name="Colleoni C."/>
            <person name="Czjzek M."/>
            <person name="Da Silva C."/>
            <person name="Delage L."/>
            <person name="Denoeud F."/>
            <person name="Deschamps P."/>
            <person name="Dittami S.M."/>
            <person name="Gabaldon T."/>
            <person name="Gachon C.M."/>
            <person name="Groisillier A."/>
            <person name="Herve C."/>
            <person name="Jabbari K."/>
            <person name="Katinka M."/>
            <person name="Kloareg B."/>
            <person name="Kowalczyk N."/>
            <person name="Labadie K."/>
            <person name="Leblanc C."/>
            <person name="Lopez P.J."/>
            <person name="McLachlan D.H."/>
            <person name="Meslet-Cladiere L."/>
            <person name="Moustafa A."/>
            <person name="Nehr Z."/>
            <person name="Nyvall Collen P."/>
            <person name="Panaud O."/>
            <person name="Partensky F."/>
            <person name="Poulain J."/>
            <person name="Rensing S.A."/>
            <person name="Rousvoal S."/>
            <person name="Samson G."/>
            <person name="Symeonidi A."/>
            <person name="Weissenbach J."/>
            <person name="Zambounis A."/>
            <person name="Wincker P."/>
            <person name="Boyen C."/>
        </authorList>
    </citation>
    <scope>NUCLEOTIDE SEQUENCE [LARGE SCALE GENOMIC DNA]</scope>
    <source>
        <strain evidence="5">cv. Stackhouse</strain>
    </source>
</reference>
<dbReference type="Pfam" id="PF01370">
    <property type="entry name" value="Epimerase"/>
    <property type="match status" value="1"/>
</dbReference>
<accession>R7QFZ1</accession>
<dbReference type="AlphaFoldDB" id="R7QFZ1"/>
<dbReference type="KEGG" id="ccp:CHC_T00004703001"/>
<keyword evidence="5" id="KW-1185">Reference proteome</keyword>
<dbReference type="InterPro" id="IPR001509">
    <property type="entry name" value="Epimerase_deHydtase"/>
</dbReference>
<sequence>MTRCNFGGCRVEEYSSFWRWIVDFLTLYVFGCYELLRQLISSSYPHARHCEPAPPSGFGGTNSLILLTGCSTGIGYELLKQLLAAELDVVAITHNQDAGLPRKCKQVVVDFGSTSSTENGCITLSGIVEELGAKRPVILVHCAAVLHPKTNANYSASTIVTRTLTINLLMPMLFVKRLSELLSGIVWIGSSTQYIAPNLFDSQCPMHVAKTPFSAYPLSKLLAFVFAERWSIINSKPVVVIHPGVVATGLYRDERGLVGKILRRMMPFFAWTPAFSARRILQLVSYGGFFHHLEKRFDPSGAPQGSIPVYWDSVTMGPGLLPLQILDQGQRNKIAEALSHITERRMASERSSASSMD</sequence>
<organism evidence="4 5">
    <name type="scientific">Chondrus crispus</name>
    <name type="common">Carrageen Irish moss</name>
    <name type="synonym">Polymorpha crispa</name>
    <dbReference type="NCBI Taxonomy" id="2769"/>
    <lineage>
        <taxon>Eukaryota</taxon>
        <taxon>Rhodophyta</taxon>
        <taxon>Florideophyceae</taxon>
        <taxon>Rhodymeniophycidae</taxon>
        <taxon>Gigartinales</taxon>
        <taxon>Gigartinaceae</taxon>
        <taxon>Chondrus</taxon>
    </lineage>
</organism>
<comment type="similarity">
    <text evidence="1">Belongs to the short-chain dehydrogenases/reductases (SDR) family.</text>
</comment>
<dbReference type="RefSeq" id="XP_005716195.1">
    <property type="nucleotide sequence ID" value="XM_005716138.1"/>
</dbReference>
<dbReference type="PANTHER" id="PTHR24320">
    <property type="entry name" value="RETINOL DEHYDROGENASE"/>
    <property type="match status" value="1"/>
</dbReference>
<name>R7QFZ1_CHOCR</name>
<evidence type="ECO:0000256" key="1">
    <source>
        <dbReference type="ARBA" id="ARBA00006484"/>
    </source>
</evidence>
<proteinExistence type="inferred from homology"/>
<dbReference type="EMBL" id="HG001775">
    <property type="protein sequence ID" value="CDF36376.1"/>
    <property type="molecule type" value="Genomic_DNA"/>
</dbReference>
<evidence type="ECO:0000259" key="3">
    <source>
        <dbReference type="Pfam" id="PF01370"/>
    </source>
</evidence>
<dbReference type="OrthoDB" id="9876299at2759"/>
<dbReference type="GO" id="GO:0016491">
    <property type="term" value="F:oxidoreductase activity"/>
    <property type="evidence" value="ECO:0007669"/>
    <property type="project" value="UniProtKB-KW"/>
</dbReference>
<feature type="domain" description="NAD-dependent epimerase/dehydratase" evidence="3">
    <location>
        <begin position="65"/>
        <end position="234"/>
    </location>
</feature>
<dbReference type="InterPro" id="IPR036291">
    <property type="entry name" value="NAD(P)-bd_dom_sf"/>
</dbReference>
<dbReference type="Proteomes" id="UP000012073">
    <property type="component" value="Unassembled WGS sequence"/>
</dbReference>
<gene>
    <name evidence="4" type="ORF">CHC_T00004703001</name>
</gene>
<evidence type="ECO:0000256" key="2">
    <source>
        <dbReference type="ARBA" id="ARBA00023002"/>
    </source>
</evidence>
<keyword evidence="2" id="KW-0560">Oxidoreductase</keyword>
<protein>
    <recommendedName>
        <fullName evidence="3">NAD-dependent epimerase/dehydratase domain-containing protein</fullName>
    </recommendedName>
</protein>
<dbReference type="GeneID" id="17323912"/>